<dbReference type="SUPFAM" id="SSF47769">
    <property type="entry name" value="SAM/Pointed domain"/>
    <property type="match status" value="1"/>
</dbReference>
<dbReference type="AlphaFoldDB" id="A0A433QRS6"/>
<reference evidence="2 3" key="1">
    <citation type="journal article" date="2018" name="New Phytol.">
        <title>Phylogenomics of Endogonaceae and evolution of mycorrhizas within Mucoromycota.</title>
        <authorList>
            <person name="Chang Y."/>
            <person name="Desiro A."/>
            <person name="Na H."/>
            <person name="Sandor L."/>
            <person name="Lipzen A."/>
            <person name="Clum A."/>
            <person name="Barry K."/>
            <person name="Grigoriev I.V."/>
            <person name="Martin F.M."/>
            <person name="Stajich J.E."/>
            <person name="Smith M.E."/>
            <person name="Bonito G."/>
            <person name="Spatafora J.W."/>
        </authorList>
    </citation>
    <scope>NUCLEOTIDE SEQUENCE [LARGE SCALE GENOMIC DNA]</scope>
    <source>
        <strain evidence="2 3">AD002</strain>
    </source>
</reference>
<keyword evidence="3" id="KW-1185">Reference proteome</keyword>
<organism evidence="2 3">
    <name type="scientific">Jimgerdemannia flammicorona</name>
    <dbReference type="NCBI Taxonomy" id="994334"/>
    <lineage>
        <taxon>Eukaryota</taxon>
        <taxon>Fungi</taxon>
        <taxon>Fungi incertae sedis</taxon>
        <taxon>Mucoromycota</taxon>
        <taxon>Mucoromycotina</taxon>
        <taxon>Endogonomycetes</taxon>
        <taxon>Endogonales</taxon>
        <taxon>Endogonaceae</taxon>
        <taxon>Jimgerdemannia</taxon>
    </lineage>
</organism>
<evidence type="ECO:0008006" key="4">
    <source>
        <dbReference type="Google" id="ProtNLM"/>
    </source>
</evidence>
<name>A0A433QRS6_9FUNG</name>
<feature type="compositionally biased region" description="Low complexity" evidence="1">
    <location>
        <begin position="51"/>
        <end position="62"/>
    </location>
</feature>
<evidence type="ECO:0000256" key="1">
    <source>
        <dbReference type="SAM" id="MobiDB-lite"/>
    </source>
</evidence>
<comment type="caution">
    <text evidence="2">The sequence shown here is derived from an EMBL/GenBank/DDBJ whole genome shotgun (WGS) entry which is preliminary data.</text>
</comment>
<evidence type="ECO:0000313" key="2">
    <source>
        <dbReference type="EMBL" id="RUS32469.1"/>
    </source>
</evidence>
<gene>
    <name evidence="2" type="ORF">BC938DRAFT_475329</name>
</gene>
<feature type="region of interest" description="Disordered" evidence="1">
    <location>
        <begin position="42"/>
        <end position="68"/>
    </location>
</feature>
<dbReference type="Proteomes" id="UP000274822">
    <property type="component" value="Unassembled WGS sequence"/>
</dbReference>
<evidence type="ECO:0000313" key="3">
    <source>
        <dbReference type="Proteomes" id="UP000274822"/>
    </source>
</evidence>
<sequence>MEIPTQPVRTDKPFGRAGLETTYRDIVDKGLTREDILEKLYTATSSPMEGSSKASTSSSEATQPFTTDDINKWSTKDVIQHLQAKFPDDFDAEDFEVLLKRKIRGRAFLKLTEGKLSAIGMEYGPASIIAGYIEELNLSKAFTAFKFSEVCRLFEISDDTDPSMDAFPEFHCDSMTIDENEHDLKHLIEDLKVLRRTTVFEATRSLYVNRFIVAAVCSFDKDVVVRPQKQLRGKHGYGPVDLGLESRHTTYTLGVTEIKNEDIKKGIAQNALQLEACLTVSRKRIRDEVVEDPVILRHAYGIITDAEKWYFLHCINDDKITFRLSKPVSVDWFSDYSNDVKTVLEHILWLLKEMGKAETETGVHWDTDISG</sequence>
<dbReference type="Gene3D" id="1.10.150.50">
    <property type="entry name" value="Transcription Factor, Ets-1"/>
    <property type="match status" value="1"/>
</dbReference>
<protein>
    <recommendedName>
        <fullName evidence="4">SAM domain-containing protein</fullName>
    </recommendedName>
</protein>
<dbReference type="EMBL" id="RBNJ01002036">
    <property type="protein sequence ID" value="RUS32469.1"/>
    <property type="molecule type" value="Genomic_DNA"/>
</dbReference>
<proteinExistence type="predicted"/>
<dbReference type="InterPro" id="IPR013761">
    <property type="entry name" value="SAM/pointed_sf"/>
</dbReference>
<accession>A0A433QRS6</accession>